<evidence type="ECO:0000256" key="3">
    <source>
        <dbReference type="ARBA" id="ARBA00022679"/>
    </source>
</evidence>
<feature type="transmembrane region" description="Helical" evidence="7">
    <location>
        <begin position="24"/>
        <end position="44"/>
    </location>
</feature>
<evidence type="ECO:0000256" key="1">
    <source>
        <dbReference type="ARBA" id="ARBA00011900"/>
    </source>
</evidence>
<comment type="caution">
    <text evidence="9">The sequence shown here is derived from an EMBL/GenBank/DDBJ whole genome shotgun (WGS) entry which is preliminary data.</text>
</comment>
<proteinExistence type="predicted"/>
<protein>
    <recommendedName>
        <fullName evidence="1">site-specific DNA-methyltransferase (adenine-specific)</fullName>
        <ecNumber evidence="1">2.1.1.72</ecNumber>
    </recommendedName>
</protein>
<organism evidence="9 10">
    <name type="scientific">Candidatus Schekmanbacteria bacterium RBG_13_48_7</name>
    <dbReference type="NCBI Taxonomy" id="1817878"/>
    <lineage>
        <taxon>Bacteria</taxon>
        <taxon>Candidatus Schekmaniibacteriota</taxon>
    </lineage>
</organism>
<dbReference type="PANTHER" id="PTHR42933:SF3">
    <property type="entry name" value="TYPE I RESTRICTION ENZYME MJAVIII METHYLASE SUBUNIT"/>
    <property type="match status" value="1"/>
</dbReference>
<evidence type="ECO:0000313" key="10">
    <source>
        <dbReference type="Proteomes" id="UP000179266"/>
    </source>
</evidence>
<gene>
    <name evidence="9" type="ORF">A2161_04380</name>
</gene>
<sequence length="120" mass="14211">MFCKKSWLNYSKNLFLFITQNSSFPILSFQAYINLLLGFGSCFYGRCQQRFFEDGNKNRLREQDIHKIVDTFNNRIEIPGYSRIIPVAEITDPKNDYNLNIPRYIDSQETEDLQDIVKLI</sequence>
<dbReference type="PANTHER" id="PTHR42933">
    <property type="entry name" value="SLR6095 PROTEIN"/>
    <property type="match status" value="1"/>
</dbReference>
<keyword evidence="7" id="KW-0472">Membrane</keyword>
<keyword evidence="3" id="KW-0808">Transferase</keyword>
<dbReference type="InterPro" id="IPR029063">
    <property type="entry name" value="SAM-dependent_MTases_sf"/>
</dbReference>
<keyword evidence="4" id="KW-0949">S-adenosyl-L-methionine</keyword>
<dbReference type="InterPro" id="IPR051537">
    <property type="entry name" value="DNA_Adenine_Mtase"/>
</dbReference>
<comment type="catalytic activity">
    <reaction evidence="6">
        <text>a 2'-deoxyadenosine in DNA + S-adenosyl-L-methionine = an N(6)-methyl-2'-deoxyadenosine in DNA + S-adenosyl-L-homocysteine + H(+)</text>
        <dbReference type="Rhea" id="RHEA:15197"/>
        <dbReference type="Rhea" id="RHEA-COMP:12418"/>
        <dbReference type="Rhea" id="RHEA-COMP:12419"/>
        <dbReference type="ChEBI" id="CHEBI:15378"/>
        <dbReference type="ChEBI" id="CHEBI:57856"/>
        <dbReference type="ChEBI" id="CHEBI:59789"/>
        <dbReference type="ChEBI" id="CHEBI:90615"/>
        <dbReference type="ChEBI" id="CHEBI:90616"/>
        <dbReference type="EC" id="2.1.1.72"/>
    </reaction>
</comment>
<dbReference type="EMBL" id="MGDD01000062">
    <property type="protein sequence ID" value="OGL47692.1"/>
    <property type="molecule type" value="Genomic_DNA"/>
</dbReference>
<evidence type="ECO:0000256" key="5">
    <source>
        <dbReference type="ARBA" id="ARBA00022747"/>
    </source>
</evidence>
<evidence type="ECO:0000256" key="2">
    <source>
        <dbReference type="ARBA" id="ARBA00022603"/>
    </source>
</evidence>
<name>A0A1F7S1L1_9BACT</name>
<dbReference type="EC" id="2.1.1.72" evidence="1"/>
<dbReference type="AlphaFoldDB" id="A0A1F7S1L1"/>
<dbReference type="InterPro" id="IPR003356">
    <property type="entry name" value="DNA_methylase_A-5"/>
</dbReference>
<keyword evidence="7" id="KW-1133">Transmembrane helix</keyword>
<keyword evidence="5" id="KW-0680">Restriction system</keyword>
<dbReference type="Gene3D" id="3.40.50.150">
    <property type="entry name" value="Vaccinia Virus protein VP39"/>
    <property type="match status" value="1"/>
</dbReference>
<evidence type="ECO:0000259" key="8">
    <source>
        <dbReference type="Pfam" id="PF02384"/>
    </source>
</evidence>
<keyword evidence="2" id="KW-0489">Methyltransferase</keyword>
<dbReference type="GO" id="GO:0009307">
    <property type="term" value="P:DNA restriction-modification system"/>
    <property type="evidence" value="ECO:0007669"/>
    <property type="project" value="UniProtKB-KW"/>
</dbReference>
<reference evidence="9 10" key="1">
    <citation type="journal article" date="2016" name="Nat. Commun.">
        <title>Thousands of microbial genomes shed light on interconnected biogeochemical processes in an aquifer system.</title>
        <authorList>
            <person name="Anantharaman K."/>
            <person name="Brown C.T."/>
            <person name="Hug L.A."/>
            <person name="Sharon I."/>
            <person name="Castelle C.J."/>
            <person name="Probst A.J."/>
            <person name="Thomas B.C."/>
            <person name="Singh A."/>
            <person name="Wilkins M.J."/>
            <person name="Karaoz U."/>
            <person name="Brodie E.L."/>
            <person name="Williams K.H."/>
            <person name="Hubbard S.S."/>
            <person name="Banfield J.F."/>
        </authorList>
    </citation>
    <scope>NUCLEOTIDE SEQUENCE [LARGE SCALE GENOMIC DNA]</scope>
</reference>
<keyword evidence="7" id="KW-0812">Transmembrane</keyword>
<dbReference type="SUPFAM" id="SSF53335">
    <property type="entry name" value="S-adenosyl-L-methionine-dependent methyltransferases"/>
    <property type="match status" value="1"/>
</dbReference>
<accession>A0A1F7S1L1</accession>
<evidence type="ECO:0000256" key="7">
    <source>
        <dbReference type="SAM" id="Phobius"/>
    </source>
</evidence>
<dbReference type="GO" id="GO:0009007">
    <property type="term" value="F:site-specific DNA-methyltransferase (adenine-specific) activity"/>
    <property type="evidence" value="ECO:0007669"/>
    <property type="project" value="UniProtKB-EC"/>
</dbReference>
<evidence type="ECO:0000256" key="6">
    <source>
        <dbReference type="ARBA" id="ARBA00047942"/>
    </source>
</evidence>
<dbReference type="GO" id="GO:0032259">
    <property type="term" value="P:methylation"/>
    <property type="evidence" value="ECO:0007669"/>
    <property type="project" value="UniProtKB-KW"/>
</dbReference>
<evidence type="ECO:0000313" key="9">
    <source>
        <dbReference type="EMBL" id="OGL47692.1"/>
    </source>
</evidence>
<dbReference type="Proteomes" id="UP000179266">
    <property type="component" value="Unassembled WGS sequence"/>
</dbReference>
<dbReference type="Pfam" id="PF02384">
    <property type="entry name" value="N6_Mtase"/>
    <property type="match status" value="1"/>
</dbReference>
<dbReference type="GO" id="GO:0003677">
    <property type="term" value="F:DNA binding"/>
    <property type="evidence" value="ECO:0007669"/>
    <property type="project" value="InterPro"/>
</dbReference>
<dbReference type="GO" id="GO:0008170">
    <property type="term" value="F:N-methyltransferase activity"/>
    <property type="evidence" value="ECO:0007669"/>
    <property type="project" value="InterPro"/>
</dbReference>
<evidence type="ECO:0000256" key="4">
    <source>
        <dbReference type="ARBA" id="ARBA00022691"/>
    </source>
</evidence>
<feature type="domain" description="DNA methylase adenine-specific" evidence="8">
    <location>
        <begin position="52"/>
        <end position="112"/>
    </location>
</feature>